<feature type="active site" description="Nucleophile" evidence="4">
    <location>
        <position position="46"/>
    </location>
</feature>
<dbReference type="Pfam" id="PF01734">
    <property type="entry name" value="Patatin"/>
    <property type="match status" value="1"/>
</dbReference>
<comment type="caution">
    <text evidence="6">The sequence shown here is derived from an EMBL/GenBank/DDBJ whole genome shotgun (WGS) entry which is preliminary data.</text>
</comment>
<dbReference type="Gene3D" id="3.40.1090.10">
    <property type="entry name" value="Cytosolic phospholipase A2 catalytic domain"/>
    <property type="match status" value="1"/>
</dbReference>
<dbReference type="Proteomes" id="UP000319619">
    <property type="component" value="Unassembled WGS sequence"/>
</dbReference>
<protein>
    <submittedName>
        <fullName evidence="6">Patatin</fullName>
    </submittedName>
</protein>
<keyword evidence="1 4" id="KW-0378">Hydrolase</keyword>
<name>A0A532UXP4_UNCL8</name>
<dbReference type="GO" id="GO:0016787">
    <property type="term" value="F:hydrolase activity"/>
    <property type="evidence" value="ECO:0007669"/>
    <property type="project" value="UniProtKB-UniRule"/>
</dbReference>
<keyword evidence="3 4" id="KW-0443">Lipid metabolism</keyword>
<evidence type="ECO:0000313" key="7">
    <source>
        <dbReference type="Proteomes" id="UP000319619"/>
    </source>
</evidence>
<dbReference type="GO" id="GO:0016042">
    <property type="term" value="P:lipid catabolic process"/>
    <property type="evidence" value="ECO:0007669"/>
    <property type="project" value="UniProtKB-UniRule"/>
</dbReference>
<feature type="short sequence motif" description="GXGXXG" evidence="4">
    <location>
        <begin position="17"/>
        <end position="22"/>
    </location>
</feature>
<evidence type="ECO:0000256" key="2">
    <source>
        <dbReference type="ARBA" id="ARBA00022963"/>
    </source>
</evidence>
<comment type="caution">
    <text evidence="4">Lacks conserved residue(s) required for the propagation of feature annotation.</text>
</comment>
<accession>A0A532UXP4</accession>
<keyword evidence="2 4" id="KW-0442">Lipid degradation</keyword>
<evidence type="ECO:0000256" key="1">
    <source>
        <dbReference type="ARBA" id="ARBA00022801"/>
    </source>
</evidence>
<proteinExistence type="predicted"/>
<dbReference type="AlphaFoldDB" id="A0A532UXP4"/>
<dbReference type="InterPro" id="IPR050301">
    <property type="entry name" value="NTE"/>
</dbReference>
<evidence type="ECO:0000259" key="5">
    <source>
        <dbReference type="PROSITE" id="PS51635"/>
    </source>
</evidence>
<evidence type="ECO:0000256" key="3">
    <source>
        <dbReference type="ARBA" id="ARBA00023098"/>
    </source>
</evidence>
<evidence type="ECO:0000313" key="6">
    <source>
        <dbReference type="EMBL" id="TKJ39705.1"/>
    </source>
</evidence>
<dbReference type="InterPro" id="IPR002641">
    <property type="entry name" value="PNPLA_dom"/>
</dbReference>
<dbReference type="EMBL" id="NJBN01000007">
    <property type="protein sequence ID" value="TKJ39705.1"/>
    <property type="molecule type" value="Genomic_DNA"/>
</dbReference>
<reference evidence="6 7" key="1">
    <citation type="submission" date="2017-06" db="EMBL/GenBank/DDBJ databases">
        <title>Novel microbial phyla capable of carbon fixation and sulfur reduction in deep-sea sediments.</title>
        <authorList>
            <person name="Huang J."/>
            <person name="Baker B."/>
            <person name="Wang Y."/>
        </authorList>
    </citation>
    <scope>NUCLEOTIDE SEQUENCE [LARGE SCALE GENOMIC DNA]</scope>
    <source>
        <strain evidence="6">B3_LCP</strain>
    </source>
</reference>
<dbReference type="PANTHER" id="PTHR14226:SF76">
    <property type="entry name" value="NTE FAMILY PROTEIN RSSA"/>
    <property type="match status" value="1"/>
</dbReference>
<dbReference type="SUPFAM" id="SSF52151">
    <property type="entry name" value="FabD/lysophospholipase-like"/>
    <property type="match status" value="1"/>
</dbReference>
<organism evidence="6 7">
    <name type="scientific">candidate division LCP-89 bacterium B3_LCP</name>
    <dbReference type="NCBI Taxonomy" id="2012998"/>
    <lineage>
        <taxon>Bacteria</taxon>
        <taxon>Pseudomonadati</taxon>
        <taxon>Bacteria division LCP-89</taxon>
    </lineage>
</organism>
<dbReference type="PROSITE" id="PS51635">
    <property type="entry name" value="PNPLA"/>
    <property type="match status" value="1"/>
</dbReference>
<dbReference type="InterPro" id="IPR016035">
    <property type="entry name" value="Acyl_Trfase/lysoPLipase"/>
</dbReference>
<feature type="domain" description="PNPLA" evidence="5">
    <location>
        <begin position="13"/>
        <end position="202"/>
    </location>
</feature>
<evidence type="ECO:0000256" key="4">
    <source>
        <dbReference type="PROSITE-ProRule" id="PRU01161"/>
    </source>
</evidence>
<gene>
    <name evidence="6" type="ORF">CEE37_10525</name>
</gene>
<feature type="short sequence motif" description="GXSXG" evidence="4">
    <location>
        <begin position="44"/>
        <end position="48"/>
    </location>
</feature>
<feature type="active site" description="Proton acceptor" evidence="4">
    <location>
        <position position="189"/>
    </location>
</feature>
<dbReference type="PANTHER" id="PTHR14226">
    <property type="entry name" value="NEUROPATHY TARGET ESTERASE/SWISS CHEESE D.MELANOGASTER"/>
    <property type="match status" value="1"/>
</dbReference>
<sequence length="326" mass="36136">MLMFTRIKPKVGLALGGGGARGFAHLGILNILEKEGFPVDLIVGTSMGAIVGSLYARLNSAKVATEHFQQILNENKSDVHELNVYQNDGKGDHLFDHIAREIKQRITINLSISRQSLFSSERLQRAVHCLFDDCQIEELPIKFAAAASDLISGKGVIINKGSLRNAVIASSSIPGFFPPVSIKDYLLVDGEVTDLIPVEACYALGADMVIAVDVRRTSQTTQKFQHTIDIFMRSAQVTGYRYTDTLLKNADFVIRPTLLDVHWSDFDRFREMVNSGEEAAANCLSDLQAIFTSRQSGGILNKLKKKHKNRDNVSHLEHIDLIEFPP</sequence>